<evidence type="ECO:0000256" key="4">
    <source>
        <dbReference type="RuleBase" id="RU003476"/>
    </source>
</evidence>
<evidence type="ECO:0000256" key="3">
    <source>
        <dbReference type="ARBA" id="ARBA00022801"/>
    </source>
</evidence>
<dbReference type="PANTHER" id="PTHR43046">
    <property type="entry name" value="GDP-MANNOSE MANNOSYL HYDROLASE"/>
    <property type="match status" value="1"/>
</dbReference>
<dbReference type="EC" id="3.6.1.-" evidence="6"/>
<comment type="similarity">
    <text evidence="2 4">Belongs to the Nudix hydrolase family.</text>
</comment>
<feature type="domain" description="Nudix hydrolase" evidence="5">
    <location>
        <begin position="31"/>
        <end position="161"/>
    </location>
</feature>
<comment type="caution">
    <text evidence="6">The sequence shown here is derived from an EMBL/GenBank/DDBJ whole genome shotgun (WGS) entry which is preliminary data.</text>
</comment>
<proteinExistence type="inferred from homology"/>
<dbReference type="InterPro" id="IPR015797">
    <property type="entry name" value="NUDIX_hydrolase-like_dom_sf"/>
</dbReference>
<protein>
    <submittedName>
        <fullName evidence="6">Phosphatase NudJ</fullName>
        <ecNumber evidence="6">3.6.1.-</ecNumber>
    </submittedName>
</protein>
<dbReference type="Proteomes" id="UP000075357">
    <property type="component" value="Unassembled WGS sequence"/>
</dbReference>
<dbReference type="Pfam" id="PF00293">
    <property type="entry name" value="NUDIX"/>
    <property type="match status" value="1"/>
</dbReference>
<dbReference type="GO" id="GO:0016787">
    <property type="term" value="F:hydrolase activity"/>
    <property type="evidence" value="ECO:0007669"/>
    <property type="project" value="UniProtKB-KW"/>
</dbReference>
<dbReference type="PROSITE" id="PS51462">
    <property type="entry name" value="NUDIX"/>
    <property type="match status" value="1"/>
</dbReference>
<dbReference type="InterPro" id="IPR020084">
    <property type="entry name" value="NUDIX_hydrolase_CS"/>
</dbReference>
<gene>
    <name evidence="6" type="primary">nudJ</name>
    <name evidence="6" type="ORF">Mlaev_01551</name>
</gene>
<dbReference type="InterPro" id="IPR020476">
    <property type="entry name" value="Nudix_hydrolase"/>
</dbReference>
<dbReference type="PRINTS" id="PR00502">
    <property type="entry name" value="NUDIXFAMILY"/>
</dbReference>
<dbReference type="PATRIC" id="fig|36807.3.peg.1571"/>
<dbReference type="PANTHER" id="PTHR43046:SF14">
    <property type="entry name" value="MUTT_NUDIX FAMILY PROTEIN"/>
    <property type="match status" value="1"/>
</dbReference>
<evidence type="ECO:0000259" key="5">
    <source>
        <dbReference type="PROSITE" id="PS51462"/>
    </source>
</evidence>
<dbReference type="SUPFAM" id="SSF55811">
    <property type="entry name" value="Nudix"/>
    <property type="match status" value="1"/>
</dbReference>
<dbReference type="InterPro" id="IPR000086">
    <property type="entry name" value="NUDIX_hydrolase_dom"/>
</dbReference>
<dbReference type="EMBL" id="LRAD01000032">
    <property type="protein sequence ID" value="KXZ60472.1"/>
    <property type="molecule type" value="Genomic_DNA"/>
</dbReference>
<dbReference type="STRING" id="36807.Mlaev_01551"/>
<accession>A0A150HED2</accession>
<dbReference type="AlphaFoldDB" id="A0A150HED2"/>
<organism evidence="6 7">
    <name type="scientific">Microbacterium laevaniformans</name>
    <dbReference type="NCBI Taxonomy" id="36807"/>
    <lineage>
        <taxon>Bacteria</taxon>
        <taxon>Bacillati</taxon>
        <taxon>Actinomycetota</taxon>
        <taxon>Actinomycetes</taxon>
        <taxon>Micrococcales</taxon>
        <taxon>Microbacteriaceae</taxon>
        <taxon>Microbacterium</taxon>
    </lineage>
</organism>
<comment type="cofactor">
    <cofactor evidence="1">
        <name>Mg(2+)</name>
        <dbReference type="ChEBI" id="CHEBI:18420"/>
    </cofactor>
</comment>
<evidence type="ECO:0000256" key="2">
    <source>
        <dbReference type="ARBA" id="ARBA00005582"/>
    </source>
</evidence>
<sequence>MSGEELWDLTDESGAPLGITHRRADPVPAGAFHVVASVCVELSDGSVLMTRRAETKDWPLAWELPAGSALAGETSVEAASRELAEETGLRVAPEDLVLVGRVVEESALFDLYAARIADDDDLDLDPLEVCESEWVSVEELFRRAARREMVGPWADRLDELGRDLVQRIEERRIHRTR</sequence>
<evidence type="ECO:0000313" key="7">
    <source>
        <dbReference type="Proteomes" id="UP000075357"/>
    </source>
</evidence>
<name>A0A150HED2_9MICO</name>
<keyword evidence="7" id="KW-1185">Reference proteome</keyword>
<reference evidence="6 7" key="1">
    <citation type="submission" date="2016-01" db="EMBL/GenBank/DDBJ databases">
        <title>Draft genome sequences of Microbacterium laevaniformans LCDC 91-0039 and the type strain of Microbacterium hominis LCDC 84-209.</title>
        <authorList>
            <person name="Bernier A.-M."/>
            <person name="Bernard K."/>
        </authorList>
    </citation>
    <scope>NUCLEOTIDE SEQUENCE [LARGE SCALE GENOMIC DNA]</scope>
    <source>
        <strain evidence="6 7">LCDC 91-0039</strain>
    </source>
</reference>
<dbReference type="CDD" id="cd04693">
    <property type="entry name" value="NUDIX_Hydrolase"/>
    <property type="match status" value="1"/>
</dbReference>
<evidence type="ECO:0000313" key="6">
    <source>
        <dbReference type="EMBL" id="KXZ60472.1"/>
    </source>
</evidence>
<dbReference type="Gene3D" id="3.90.79.10">
    <property type="entry name" value="Nucleoside Triphosphate Pyrophosphohydrolase"/>
    <property type="match status" value="1"/>
</dbReference>
<dbReference type="RefSeq" id="WP_061682956.1">
    <property type="nucleotide sequence ID" value="NZ_LRAD01000032.1"/>
</dbReference>
<evidence type="ECO:0000256" key="1">
    <source>
        <dbReference type="ARBA" id="ARBA00001946"/>
    </source>
</evidence>
<dbReference type="PROSITE" id="PS00893">
    <property type="entry name" value="NUDIX_BOX"/>
    <property type="match status" value="1"/>
</dbReference>
<keyword evidence="3 4" id="KW-0378">Hydrolase</keyword>